<evidence type="ECO:0000313" key="3">
    <source>
        <dbReference type="EMBL" id="MBW4467979.1"/>
    </source>
</evidence>
<gene>
    <name evidence="3" type="ORF">KME07_21345</name>
</gene>
<evidence type="ECO:0000259" key="2">
    <source>
        <dbReference type="Pfam" id="PF04151"/>
    </source>
</evidence>
<evidence type="ECO:0000256" key="1">
    <source>
        <dbReference type="SAM" id="MobiDB-lite"/>
    </source>
</evidence>
<dbReference type="Proteomes" id="UP000707356">
    <property type="component" value="Unassembled WGS sequence"/>
</dbReference>
<dbReference type="EMBL" id="JAHHHV010000083">
    <property type="protein sequence ID" value="MBW4467979.1"/>
    <property type="molecule type" value="Genomic_DNA"/>
</dbReference>
<reference evidence="3" key="1">
    <citation type="submission" date="2021-05" db="EMBL/GenBank/DDBJ databases">
        <authorList>
            <person name="Pietrasiak N."/>
            <person name="Ward R."/>
            <person name="Stajich J.E."/>
            <person name="Kurbessoian T."/>
        </authorList>
    </citation>
    <scope>NUCLEOTIDE SEQUENCE</scope>
    <source>
        <strain evidence="3">GSE-TBD4-15B</strain>
    </source>
</reference>
<dbReference type="InterPro" id="IPR007280">
    <property type="entry name" value="Peptidase_C_arc/bac"/>
</dbReference>
<organism evidence="3 4">
    <name type="scientific">Pegethrix bostrychoides GSE-TBD4-15B</name>
    <dbReference type="NCBI Taxonomy" id="2839662"/>
    <lineage>
        <taxon>Bacteria</taxon>
        <taxon>Bacillati</taxon>
        <taxon>Cyanobacteriota</taxon>
        <taxon>Cyanophyceae</taxon>
        <taxon>Oculatellales</taxon>
        <taxon>Oculatellaceae</taxon>
        <taxon>Pegethrix</taxon>
    </lineage>
</organism>
<feature type="domain" description="Peptidase C-terminal archaeal/bacterial" evidence="2">
    <location>
        <begin position="35"/>
        <end position="98"/>
    </location>
</feature>
<feature type="compositionally biased region" description="Gly residues" evidence="1">
    <location>
        <begin position="119"/>
        <end position="144"/>
    </location>
</feature>
<sequence>MPSSKNDNSLGKAQNLGTLGSSLVVGGKIGQKDKVDFLKFSVSGSSSFSATLTGLKGNVDLAIRDKNGNILAQSRRPGRKSESVAGTLGTGIFYVQVKARTSFPSSRYRLSLSAILKPGGGTDNGGNDGGGGNGNTDTGGGGGNTRLKEIPIPSGAGGLQVTADCS</sequence>
<name>A0A951PG54_9CYAN</name>
<feature type="region of interest" description="Disordered" evidence="1">
    <location>
        <begin position="119"/>
        <end position="166"/>
    </location>
</feature>
<dbReference type="AlphaFoldDB" id="A0A951PG54"/>
<protein>
    <recommendedName>
        <fullName evidence="2">Peptidase C-terminal archaeal/bacterial domain-containing protein</fullName>
    </recommendedName>
</protein>
<proteinExistence type="predicted"/>
<reference evidence="3" key="2">
    <citation type="journal article" date="2022" name="Microbiol. Resour. Announc.">
        <title>Metagenome Sequencing to Explore Phylogenomics of Terrestrial Cyanobacteria.</title>
        <authorList>
            <person name="Ward R.D."/>
            <person name="Stajich J.E."/>
            <person name="Johansen J.R."/>
            <person name="Huntemann M."/>
            <person name="Clum A."/>
            <person name="Foster B."/>
            <person name="Foster B."/>
            <person name="Roux S."/>
            <person name="Palaniappan K."/>
            <person name="Varghese N."/>
            <person name="Mukherjee S."/>
            <person name="Reddy T.B.K."/>
            <person name="Daum C."/>
            <person name="Copeland A."/>
            <person name="Chen I.A."/>
            <person name="Ivanova N.N."/>
            <person name="Kyrpides N.C."/>
            <person name="Shapiro N."/>
            <person name="Eloe-Fadrosh E.A."/>
            <person name="Pietrasiak N."/>
        </authorList>
    </citation>
    <scope>NUCLEOTIDE SEQUENCE</scope>
    <source>
        <strain evidence="3">GSE-TBD4-15B</strain>
    </source>
</reference>
<comment type="caution">
    <text evidence="3">The sequence shown here is derived from an EMBL/GenBank/DDBJ whole genome shotgun (WGS) entry which is preliminary data.</text>
</comment>
<dbReference type="SUPFAM" id="SSF89260">
    <property type="entry name" value="Collagen-binding domain"/>
    <property type="match status" value="1"/>
</dbReference>
<accession>A0A951PG54</accession>
<dbReference type="Gene3D" id="2.60.120.380">
    <property type="match status" value="1"/>
</dbReference>
<evidence type="ECO:0000313" key="4">
    <source>
        <dbReference type="Proteomes" id="UP000707356"/>
    </source>
</evidence>
<dbReference type="Pfam" id="PF04151">
    <property type="entry name" value="PPC"/>
    <property type="match status" value="1"/>
</dbReference>